<dbReference type="EMBL" id="CTRP01000011">
    <property type="protein sequence ID" value="CQR72658.1"/>
    <property type="molecule type" value="Genomic_DNA"/>
</dbReference>
<accession>A0A0U1KZ21</accession>
<reference evidence="2" key="1">
    <citation type="submission" date="2015-03" db="EMBL/GenBank/DDBJ databases">
        <authorList>
            <person name="Nijsse Bart"/>
        </authorList>
    </citation>
    <scope>NUCLEOTIDE SEQUENCE [LARGE SCALE GENOMIC DNA]</scope>
</reference>
<organism evidence="1 2">
    <name type="scientific">Sporomusa ovata</name>
    <dbReference type="NCBI Taxonomy" id="2378"/>
    <lineage>
        <taxon>Bacteria</taxon>
        <taxon>Bacillati</taxon>
        <taxon>Bacillota</taxon>
        <taxon>Negativicutes</taxon>
        <taxon>Selenomonadales</taxon>
        <taxon>Sporomusaceae</taxon>
        <taxon>Sporomusa</taxon>
    </lineage>
</organism>
<evidence type="ECO:0000313" key="1">
    <source>
        <dbReference type="EMBL" id="CQR72658.1"/>
    </source>
</evidence>
<sequence>MGDNQSKVMVLSTKVLDDQCINAREKKKSQHNTGIFIHYREN</sequence>
<protein>
    <submittedName>
        <fullName evidence="1">Uncharacterized protein</fullName>
    </submittedName>
</protein>
<evidence type="ECO:0000313" key="2">
    <source>
        <dbReference type="Proteomes" id="UP000049855"/>
    </source>
</evidence>
<proteinExistence type="predicted"/>
<gene>
    <name evidence="1" type="ORF">SpAn4DRAFT_3118</name>
</gene>
<keyword evidence="2" id="KW-1185">Reference proteome</keyword>
<name>A0A0U1KZ21_9FIRM</name>
<dbReference type="Proteomes" id="UP000049855">
    <property type="component" value="Unassembled WGS sequence"/>
</dbReference>
<dbReference type="AlphaFoldDB" id="A0A0U1KZ21"/>